<evidence type="ECO:0008006" key="4">
    <source>
        <dbReference type="Google" id="ProtNLM"/>
    </source>
</evidence>
<dbReference type="InterPro" id="IPR013865">
    <property type="entry name" value="FAM32A"/>
</dbReference>
<proteinExistence type="inferred from homology"/>
<comment type="caution">
    <text evidence="2">The sequence shown here is derived from an EMBL/GenBank/DDBJ whole genome shotgun (WGS) entry which is preliminary data.</text>
</comment>
<dbReference type="AlphaFoldDB" id="A0AAD9KYQ8"/>
<dbReference type="PANTHER" id="PTHR13282:SF6">
    <property type="entry name" value="PROTEIN FAM32A"/>
    <property type="match status" value="1"/>
</dbReference>
<reference evidence="2" key="1">
    <citation type="journal article" date="2023" name="Mol. Biol. Evol.">
        <title>Third-Generation Sequencing Reveals the Adaptive Role of the Epigenome in Three Deep-Sea Polychaetes.</title>
        <authorList>
            <person name="Perez M."/>
            <person name="Aroh O."/>
            <person name="Sun Y."/>
            <person name="Lan Y."/>
            <person name="Juniper S.K."/>
            <person name="Young C.R."/>
            <person name="Angers B."/>
            <person name="Qian P.Y."/>
        </authorList>
    </citation>
    <scope>NUCLEOTIDE SEQUENCE</scope>
    <source>
        <strain evidence="2">R07B-5</strain>
    </source>
</reference>
<dbReference type="GO" id="GO:0005730">
    <property type="term" value="C:nucleolus"/>
    <property type="evidence" value="ECO:0007669"/>
    <property type="project" value="TreeGrafter"/>
</dbReference>
<protein>
    <recommendedName>
        <fullName evidence="4">Protein FAM32A</fullName>
    </recommendedName>
</protein>
<dbReference type="Proteomes" id="UP001209878">
    <property type="component" value="Unassembled WGS sequence"/>
</dbReference>
<name>A0AAD9KYQ8_RIDPI</name>
<keyword evidence="3" id="KW-1185">Reference proteome</keyword>
<dbReference type="EMBL" id="JAODUO010000469">
    <property type="protein sequence ID" value="KAK2179851.1"/>
    <property type="molecule type" value="Genomic_DNA"/>
</dbReference>
<evidence type="ECO:0000313" key="2">
    <source>
        <dbReference type="EMBL" id="KAK2179851.1"/>
    </source>
</evidence>
<organism evidence="2 3">
    <name type="scientific">Ridgeia piscesae</name>
    <name type="common">Tubeworm</name>
    <dbReference type="NCBI Taxonomy" id="27915"/>
    <lineage>
        <taxon>Eukaryota</taxon>
        <taxon>Metazoa</taxon>
        <taxon>Spiralia</taxon>
        <taxon>Lophotrochozoa</taxon>
        <taxon>Annelida</taxon>
        <taxon>Polychaeta</taxon>
        <taxon>Sedentaria</taxon>
        <taxon>Canalipalpata</taxon>
        <taxon>Sabellida</taxon>
        <taxon>Siboglinidae</taxon>
        <taxon>Ridgeia</taxon>
    </lineage>
</organism>
<comment type="similarity">
    <text evidence="1">Belongs to the FAM32 family.</text>
</comment>
<evidence type="ECO:0000256" key="1">
    <source>
        <dbReference type="ARBA" id="ARBA00008948"/>
    </source>
</evidence>
<dbReference type="PANTHER" id="PTHR13282">
    <property type="entry name" value="PROTEIN FAM32A"/>
    <property type="match status" value="1"/>
</dbReference>
<sequence length="110" mass="12868">MADYESVQRGSLNLKCDSSIKKKKKRKHKNAKKILEQISKCDDGEQLEPPMRIDKRTKAEIAFAETKAKRDAEEILKKASKTHKERIMEFNEHLDNLSEHFDIPKVSWTK</sequence>
<evidence type="ECO:0000313" key="3">
    <source>
        <dbReference type="Proteomes" id="UP001209878"/>
    </source>
</evidence>
<accession>A0AAD9KYQ8</accession>
<gene>
    <name evidence="2" type="ORF">NP493_469g01000</name>
</gene>